<feature type="transmembrane region" description="Helical" evidence="1">
    <location>
        <begin position="174"/>
        <end position="201"/>
    </location>
</feature>
<evidence type="ECO:0000256" key="1">
    <source>
        <dbReference type="SAM" id="Phobius"/>
    </source>
</evidence>
<organism evidence="2 3">
    <name type="scientific">Cryobacterium serini</name>
    <dbReference type="NCBI Taxonomy" id="1259201"/>
    <lineage>
        <taxon>Bacteria</taxon>
        <taxon>Bacillati</taxon>
        <taxon>Actinomycetota</taxon>
        <taxon>Actinomycetes</taxon>
        <taxon>Micrococcales</taxon>
        <taxon>Microbacteriaceae</taxon>
        <taxon>Cryobacterium</taxon>
    </lineage>
</organism>
<keyword evidence="1" id="KW-0472">Membrane</keyword>
<feature type="transmembrane region" description="Helical" evidence="1">
    <location>
        <begin position="45"/>
        <end position="62"/>
    </location>
</feature>
<dbReference type="EMBL" id="SOHN01000011">
    <property type="protein sequence ID" value="TFD87879.1"/>
    <property type="molecule type" value="Genomic_DNA"/>
</dbReference>
<keyword evidence="3" id="KW-1185">Reference proteome</keyword>
<keyword evidence="1" id="KW-0812">Transmembrane</keyword>
<sequence>MASSQLRDRTVFPASRALLIGGGLLLTSVVITVIAQPTLFPYAEIVGPALFSAALLVFAFGVRGVGSVTARRPVGTIALAVLAAWLLLGSVLYRLIADVFSNDPAPTALMAFAYADSFVQFALAVVAVMQIARRGAVPAPWNWVPAGIVAAVTVTWLLLQVLGGGSATIYGPNLLTWLLTGLDGLARIGGTVLLGVIAIVLADRVNRRATADVPSVSETQI</sequence>
<feature type="transmembrane region" description="Helical" evidence="1">
    <location>
        <begin position="108"/>
        <end position="129"/>
    </location>
</feature>
<dbReference type="Proteomes" id="UP000297626">
    <property type="component" value="Unassembled WGS sequence"/>
</dbReference>
<comment type="caution">
    <text evidence="2">The sequence shown here is derived from an EMBL/GenBank/DDBJ whole genome shotgun (WGS) entry which is preliminary data.</text>
</comment>
<evidence type="ECO:0000313" key="2">
    <source>
        <dbReference type="EMBL" id="TFD87879.1"/>
    </source>
</evidence>
<dbReference type="AlphaFoldDB" id="A0A4R9BQD7"/>
<feature type="transmembrane region" description="Helical" evidence="1">
    <location>
        <begin position="74"/>
        <end position="96"/>
    </location>
</feature>
<evidence type="ECO:0000313" key="3">
    <source>
        <dbReference type="Proteomes" id="UP000297626"/>
    </source>
</evidence>
<gene>
    <name evidence="2" type="ORF">E3T51_10520</name>
</gene>
<dbReference type="RefSeq" id="WP_134529772.1">
    <property type="nucleotide sequence ID" value="NZ_SOHN01000011.1"/>
</dbReference>
<reference evidence="2 3" key="1">
    <citation type="submission" date="2019-03" db="EMBL/GenBank/DDBJ databases">
        <title>Genomics of glacier-inhabiting Cryobacterium strains.</title>
        <authorList>
            <person name="Liu Q."/>
            <person name="Xin Y.-H."/>
        </authorList>
    </citation>
    <scope>NUCLEOTIDE SEQUENCE [LARGE SCALE GENOMIC DNA]</scope>
    <source>
        <strain evidence="2 3">Sr54</strain>
    </source>
</reference>
<keyword evidence="1" id="KW-1133">Transmembrane helix</keyword>
<protein>
    <submittedName>
        <fullName evidence="2">Uncharacterized protein</fullName>
    </submittedName>
</protein>
<feature type="transmembrane region" description="Helical" evidence="1">
    <location>
        <begin position="141"/>
        <end position="162"/>
    </location>
</feature>
<name>A0A4R9BQD7_9MICO</name>
<proteinExistence type="predicted"/>
<accession>A0A4R9BQD7</accession>